<reference evidence="1 2" key="1">
    <citation type="submission" date="2015-08" db="EMBL/GenBank/DDBJ databases">
        <title>Genome sequencing and assembly of the deep-sea bacterium Idiomarina zobellii.</title>
        <authorList>
            <person name="Mithoefer S.D."/>
            <person name="Rheaume B.A."/>
            <person name="MacLea K.S."/>
        </authorList>
    </citation>
    <scope>NUCLEOTIDE SEQUENCE [LARGE SCALE GENOMIC DNA]</scope>
    <source>
        <strain evidence="1 2">KMM 231</strain>
    </source>
</reference>
<sequence>MSHHSSKGFSLVETLVASALVAMWAVSSQQLLQIGLTAIERAERKAQAVEALNSYIQDAHIAWRNGSPPRPEAEINGFLISSIINPVNENNVSVNTKVIWGEDNSYSLQIWLSR</sequence>
<accession>A0A837NCX1</accession>
<name>A0A837NCX1_9GAMM</name>
<dbReference type="Pfam" id="PF07963">
    <property type="entry name" value="N_methyl"/>
    <property type="match status" value="1"/>
</dbReference>
<evidence type="ECO:0000313" key="1">
    <source>
        <dbReference type="EMBL" id="KPD24714.1"/>
    </source>
</evidence>
<dbReference type="PROSITE" id="PS00409">
    <property type="entry name" value="PROKAR_NTER_METHYL"/>
    <property type="match status" value="1"/>
</dbReference>
<comment type="caution">
    <text evidence="1">The sequence shown here is derived from an EMBL/GenBank/DDBJ whole genome shotgun (WGS) entry which is preliminary data.</text>
</comment>
<dbReference type="AlphaFoldDB" id="A0A837NCX1"/>
<organism evidence="1 2">
    <name type="scientific">Idiomarina zobellii</name>
    <dbReference type="NCBI Taxonomy" id="86103"/>
    <lineage>
        <taxon>Bacteria</taxon>
        <taxon>Pseudomonadati</taxon>
        <taxon>Pseudomonadota</taxon>
        <taxon>Gammaproteobacteria</taxon>
        <taxon>Alteromonadales</taxon>
        <taxon>Idiomarinaceae</taxon>
        <taxon>Idiomarina</taxon>
    </lineage>
</organism>
<dbReference type="Proteomes" id="UP000053030">
    <property type="component" value="Unassembled WGS sequence"/>
</dbReference>
<keyword evidence="2" id="KW-1185">Reference proteome</keyword>
<dbReference type="EMBL" id="LHSG01000002">
    <property type="protein sequence ID" value="KPD24714.1"/>
    <property type="molecule type" value="Genomic_DNA"/>
</dbReference>
<dbReference type="InterPro" id="IPR012902">
    <property type="entry name" value="N_methyl_site"/>
</dbReference>
<gene>
    <name evidence="1" type="ORF">AFK76_03755</name>
</gene>
<dbReference type="RefSeq" id="WP_053952950.1">
    <property type="nucleotide sequence ID" value="NZ_FNCB01000002.1"/>
</dbReference>
<protein>
    <recommendedName>
        <fullName evidence="3">Prepilin-type N-terminal cleavage/methylation domain-containing protein</fullName>
    </recommendedName>
</protein>
<evidence type="ECO:0000313" key="2">
    <source>
        <dbReference type="Proteomes" id="UP000053030"/>
    </source>
</evidence>
<evidence type="ECO:0008006" key="3">
    <source>
        <dbReference type="Google" id="ProtNLM"/>
    </source>
</evidence>
<proteinExistence type="predicted"/>